<dbReference type="InterPro" id="IPR003959">
    <property type="entry name" value="ATPase_AAA_core"/>
</dbReference>
<dbReference type="InterPro" id="IPR051396">
    <property type="entry name" value="Bact_Antivir_Def_Nuclease"/>
</dbReference>
<dbReference type="PANTHER" id="PTHR43581">
    <property type="entry name" value="ATP/GTP PHOSPHATASE"/>
    <property type="match status" value="1"/>
</dbReference>
<dbReference type="EMBL" id="MTJS01000002">
    <property type="protein sequence ID" value="PFG89199.1"/>
    <property type="molecule type" value="Genomic_DNA"/>
</dbReference>
<dbReference type="Pfam" id="PF20469">
    <property type="entry name" value="OLD-like_TOPRIM"/>
    <property type="match status" value="1"/>
</dbReference>
<feature type="domain" description="AAA+ ATPase" evidence="1">
    <location>
        <begin position="15"/>
        <end position="307"/>
    </location>
</feature>
<evidence type="ECO:0000313" key="3">
    <source>
        <dbReference type="Proteomes" id="UP000225275"/>
    </source>
</evidence>
<organism evidence="2 3">
    <name type="scientific">Lactococcus lactis</name>
    <dbReference type="NCBI Taxonomy" id="1358"/>
    <lineage>
        <taxon>Bacteria</taxon>
        <taxon>Bacillati</taxon>
        <taxon>Bacillota</taxon>
        <taxon>Bacilli</taxon>
        <taxon>Lactobacillales</taxon>
        <taxon>Streptococcaceae</taxon>
        <taxon>Lactococcus</taxon>
    </lineage>
</organism>
<evidence type="ECO:0000259" key="1">
    <source>
        <dbReference type="SMART" id="SM00382"/>
    </source>
</evidence>
<dbReference type="InterPro" id="IPR034139">
    <property type="entry name" value="TOPRIM_OLD"/>
</dbReference>
<dbReference type="SUPFAM" id="SSF52540">
    <property type="entry name" value="P-loop containing nucleoside triphosphate hydrolases"/>
    <property type="match status" value="1"/>
</dbReference>
<dbReference type="CDD" id="cd00267">
    <property type="entry name" value="ABC_ATPase"/>
    <property type="match status" value="2"/>
</dbReference>
<name>A0AAP8E1M0_9LACT</name>
<dbReference type="GO" id="GO:0016887">
    <property type="term" value="F:ATP hydrolysis activity"/>
    <property type="evidence" value="ECO:0007669"/>
    <property type="project" value="InterPro"/>
</dbReference>
<reference evidence="2" key="2">
    <citation type="journal article" date="2018" name="Food Control">
        <title>Characterization of Lactococcus lactis isolates from herbs, fruits and vegetables for use as biopreservatives against Listeria monocytogenes in cheese.</title>
        <authorList>
            <person name="Ho V."/>
            <person name="Lo R."/>
            <person name="Bansal N."/>
            <person name="Turner M.S."/>
        </authorList>
    </citation>
    <scope>NUCLEOTIDE SEQUENCE</scope>
    <source>
        <strain evidence="2">537</strain>
    </source>
</reference>
<proteinExistence type="predicted"/>
<evidence type="ECO:0000313" key="2">
    <source>
        <dbReference type="EMBL" id="PFG89199.1"/>
    </source>
</evidence>
<dbReference type="InterPro" id="IPR027417">
    <property type="entry name" value="P-loop_NTPase"/>
</dbReference>
<sequence length="560" mass="63836">MIEKLKLKSGLEFEPGNVTIIVGPNNSGKSTFLNDIKFDLTQPNYGYDKIVIEEIEVNKFTEERAREFYKEQGREFIHPTNQQPQKSAQGNLFFKTSNGNFNLYNEHQIISALAYDNDRNTRYRLIEGVSTKVLDGNSRLSLFVPQTYRFITNKDDVLTNIEKLHENKDLREEFSKYVVDALGLYPEILPENGQGQITLMKEPLGEEQRDSHKKEVIDLLSLGKTQNDVSDGIKAFIGILLELVAGNPELILIDEVDAFLHAPLARKLGSIISGIAKGQNKQVFITTHNPHFIMGCIDSSSDFNILRLTYNNEIGEANIIDKEELKNIVKNPLLRSVGVFDGLFYKNVVVCEADSDRVFYQEINYRLREVGDKRKIDDCLFINARNKQTVGEITQVLRRFGIPTASIIDFDFIKDGGNVYTKYLEQNGIHSSMFNSLRESKASLMSYFKEHDDKWDKQNSKIKTQGLYFLDEGHKATGDMLLTNLNKFGLFPVPVGEVEAWLSNIEGGNHGNEWLVKKLENMGTPDSDDYIRPELGDVWNFIGDIQGWLTDSSRYGMKYD</sequence>
<dbReference type="Proteomes" id="UP000225275">
    <property type="component" value="Unassembled WGS sequence"/>
</dbReference>
<dbReference type="AlphaFoldDB" id="A0AAP8E1M0"/>
<dbReference type="PANTHER" id="PTHR43581:SF4">
    <property type="entry name" value="ATP_GTP PHOSPHATASE"/>
    <property type="match status" value="1"/>
</dbReference>
<dbReference type="InterPro" id="IPR003593">
    <property type="entry name" value="AAA+_ATPase"/>
</dbReference>
<dbReference type="Pfam" id="PF13304">
    <property type="entry name" value="AAA_21"/>
    <property type="match status" value="1"/>
</dbReference>
<accession>A0AAP8E1M0</accession>
<protein>
    <recommendedName>
        <fullName evidence="1">AAA+ ATPase domain-containing protein</fullName>
    </recommendedName>
</protein>
<reference evidence="2" key="1">
    <citation type="submission" date="2017-01" db="EMBL/GenBank/DDBJ databases">
        <authorList>
            <person name="Lo R."/>
        </authorList>
    </citation>
    <scope>NUCLEOTIDE SEQUENCE</scope>
    <source>
        <strain evidence="2">537</strain>
    </source>
</reference>
<dbReference type="GO" id="GO:0005524">
    <property type="term" value="F:ATP binding"/>
    <property type="evidence" value="ECO:0007669"/>
    <property type="project" value="InterPro"/>
</dbReference>
<gene>
    <name evidence="2" type="ORF">BW154_06905</name>
</gene>
<dbReference type="Gene3D" id="3.40.50.300">
    <property type="entry name" value="P-loop containing nucleotide triphosphate hydrolases"/>
    <property type="match status" value="1"/>
</dbReference>
<dbReference type="RefSeq" id="WP_179884617.1">
    <property type="nucleotide sequence ID" value="NZ_JAOWLS010000001.1"/>
</dbReference>
<comment type="caution">
    <text evidence="2">The sequence shown here is derived from an EMBL/GenBank/DDBJ whole genome shotgun (WGS) entry which is preliminary data.</text>
</comment>
<dbReference type="SMART" id="SM00382">
    <property type="entry name" value="AAA"/>
    <property type="match status" value="1"/>
</dbReference>